<sequence>ALVERWRLETHTFHLPCSECTIILEDISLQLGLPVNGEVVTRPVISFDWSATCKQLLGNVSNKFRGSWIEMRWLEDNFQTIEAFASEIEKEQFARAFILRLIMVY</sequence>
<feature type="domain" description="Aminotransferase-like plant mobile" evidence="1">
    <location>
        <begin position="1"/>
        <end position="102"/>
    </location>
</feature>
<proteinExistence type="predicted"/>
<name>A0A7J8YHW5_GOSAI</name>
<dbReference type="PANTHER" id="PTHR46033:SF8">
    <property type="entry name" value="PROTEIN MAINTENANCE OF MERISTEMS-LIKE"/>
    <property type="match status" value="1"/>
</dbReference>
<dbReference type="PANTHER" id="PTHR46033">
    <property type="entry name" value="PROTEIN MAIN-LIKE 2"/>
    <property type="match status" value="1"/>
</dbReference>
<evidence type="ECO:0000259" key="1">
    <source>
        <dbReference type="Pfam" id="PF10536"/>
    </source>
</evidence>
<feature type="non-terminal residue" evidence="2">
    <location>
        <position position="1"/>
    </location>
</feature>
<accession>A0A7J8YHW5</accession>
<reference evidence="2 3" key="1">
    <citation type="journal article" date="2019" name="Genome Biol. Evol.">
        <title>Insights into the evolution of the New World diploid cottons (Gossypium, subgenus Houzingenia) based on genome sequencing.</title>
        <authorList>
            <person name="Grover C.E."/>
            <person name="Arick M.A. 2nd"/>
            <person name="Thrash A."/>
            <person name="Conover J.L."/>
            <person name="Sanders W.S."/>
            <person name="Peterson D.G."/>
            <person name="Frelichowski J.E."/>
            <person name="Scheffler J.A."/>
            <person name="Scheffler B.E."/>
            <person name="Wendel J.F."/>
        </authorList>
    </citation>
    <scope>NUCLEOTIDE SEQUENCE [LARGE SCALE GENOMIC DNA]</scope>
    <source>
        <strain evidence="2">185</strain>
        <tissue evidence="2">Leaf</tissue>
    </source>
</reference>
<dbReference type="Proteomes" id="UP000593577">
    <property type="component" value="Unassembled WGS sequence"/>
</dbReference>
<evidence type="ECO:0000313" key="3">
    <source>
        <dbReference type="Proteomes" id="UP000593577"/>
    </source>
</evidence>
<organism evidence="2 3">
    <name type="scientific">Gossypium aridum</name>
    <name type="common">American cotton</name>
    <name type="synonym">Erioxylum aridum</name>
    <dbReference type="NCBI Taxonomy" id="34290"/>
    <lineage>
        <taxon>Eukaryota</taxon>
        <taxon>Viridiplantae</taxon>
        <taxon>Streptophyta</taxon>
        <taxon>Embryophyta</taxon>
        <taxon>Tracheophyta</taxon>
        <taxon>Spermatophyta</taxon>
        <taxon>Magnoliopsida</taxon>
        <taxon>eudicotyledons</taxon>
        <taxon>Gunneridae</taxon>
        <taxon>Pentapetalae</taxon>
        <taxon>rosids</taxon>
        <taxon>malvids</taxon>
        <taxon>Malvales</taxon>
        <taxon>Malvaceae</taxon>
        <taxon>Malvoideae</taxon>
        <taxon>Gossypium</taxon>
    </lineage>
</organism>
<protein>
    <recommendedName>
        <fullName evidence="1">Aminotransferase-like plant mobile domain-containing protein</fullName>
    </recommendedName>
</protein>
<dbReference type="Pfam" id="PF10536">
    <property type="entry name" value="PMD"/>
    <property type="match status" value="1"/>
</dbReference>
<dbReference type="EMBL" id="JABFAA010000013">
    <property type="protein sequence ID" value="MBA0698880.1"/>
    <property type="molecule type" value="Genomic_DNA"/>
</dbReference>
<dbReference type="InterPro" id="IPR044824">
    <property type="entry name" value="MAIN-like"/>
</dbReference>
<dbReference type="InterPro" id="IPR019557">
    <property type="entry name" value="AminoTfrase-like_pln_mobile"/>
</dbReference>
<gene>
    <name evidence="2" type="ORF">Goari_000563</name>
</gene>
<dbReference type="AlphaFoldDB" id="A0A7J8YHW5"/>
<keyword evidence="3" id="KW-1185">Reference proteome</keyword>
<evidence type="ECO:0000313" key="2">
    <source>
        <dbReference type="EMBL" id="MBA0698880.1"/>
    </source>
</evidence>
<dbReference type="GO" id="GO:0010073">
    <property type="term" value="P:meristem maintenance"/>
    <property type="evidence" value="ECO:0007669"/>
    <property type="project" value="InterPro"/>
</dbReference>
<comment type="caution">
    <text evidence="2">The sequence shown here is derived from an EMBL/GenBank/DDBJ whole genome shotgun (WGS) entry which is preliminary data.</text>
</comment>